<evidence type="ECO:0000313" key="8">
    <source>
        <dbReference type="EMBL" id="KDR67557.1"/>
    </source>
</evidence>
<dbReference type="GO" id="GO:0046872">
    <property type="term" value="F:metal ion binding"/>
    <property type="evidence" value="ECO:0007669"/>
    <property type="project" value="UniProtKB-KW"/>
</dbReference>
<dbReference type="HOGENOM" id="CLU_023643_3_1_1"/>
<protein>
    <recommendedName>
        <fullName evidence="7">Deacetylase sirtuin-type domain-containing protein</fullName>
    </recommendedName>
</protein>
<keyword evidence="5" id="KW-0496">Mitochondrion</keyword>
<dbReference type="InterPro" id="IPR026591">
    <property type="entry name" value="Sirtuin_cat_small_dom_sf"/>
</dbReference>
<keyword evidence="9" id="KW-1185">Reference proteome</keyword>
<comment type="subcellular location">
    <subcellularLocation>
        <location evidence="1">Mitochondrion</location>
    </subcellularLocation>
</comment>
<feature type="binding site" evidence="6">
    <location>
        <position position="203"/>
    </location>
    <ligand>
        <name>Zn(2+)</name>
        <dbReference type="ChEBI" id="CHEBI:29105"/>
    </ligand>
</feature>
<keyword evidence="6" id="KW-0479">Metal-binding</keyword>
<dbReference type="PANTHER" id="PTHR11085:SF10">
    <property type="entry name" value="NAD-DEPENDENT PROTEIN DEACYLASE SIRTUIN-5, MITOCHONDRIAL-RELATED"/>
    <property type="match status" value="1"/>
</dbReference>
<evidence type="ECO:0000256" key="2">
    <source>
        <dbReference type="ARBA" id="ARBA00006924"/>
    </source>
</evidence>
<evidence type="ECO:0000313" key="9">
    <source>
        <dbReference type="Proteomes" id="UP000027222"/>
    </source>
</evidence>
<dbReference type="AlphaFoldDB" id="A0A067SC53"/>
<evidence type="ECO:0000256" key="6">
    <source>
        <dbReference type="PROSITE-ProRule" id="PRU00236"/>
    </source>
</evidence>
<dbReference type="InterPro" id="IPR026590">
    <property type="entry name" value="Ssirtuin_cat_dom"/>
</dbReference>
<name>A0A067SC53_GALM3</name>
<feature type="binding site" evidence="6">
    <location>
        <position position="152"/>
    </location>
    <ligand>
        <name>Zn(2+)</name>
        <dbReference type="ChEBI" id="CHEBI:29105"/>
    </ligand>
</feature>
<dbReference type="GO" id="GO:0070403">
    <property type="term" value="F:NAD+ binding"/>
    <property type="evidence" value="ECO:0007669"/>
    <property type="project" value="InterPro"/>
</dbReference>
<keyword evidence="4" id="KW-0520">NAD</keyword>
<keyword evidence="6" id="KW-0862">Zinc</keyword>
<dbReference type="InterPro" id="IPR029035">
    <property type="entry name" value="DHS-like_NAD/FAD-binding_dom"/>
</dbReference>
<dbReference type="SUPFAM" id="SSF52467">
    <property type="entry name" value="DHS-like NAD/FAD-binding domain"/>
    <property type="match status" value="1"/>
</dbReference>
<feature type="binding site" evidence="6">
    <location>
        <position position="189"/>
    </location>
    <ligand>
        <name>Zn(2+)</name>
        <dbReference type="ChEBI" id="CHEBI:29105"/>
    </ligand>
</feature>
<dbReference type="InterPro" id="IPR050134">
    <property type="entry name" value="NAD-dep_sirtuin_deacylases"/>
</dbReference>
<dbReference type="GO" id="GO:0005739">
    <property type="term" value="C:mitochondrion"/>
    <property type="evidence" value="ECO:0007669"/>
    <property type="project" value="UniProtKB-SubCell"/>
</dbReference>
<proteinExistence type="inferred from homology"/>
<evidence type="ECO:0000256" key="3">
    <source>
        <dbReference type="ARBA" id="ARBA00022679"/>
    </source>
</evidence>
<keyword evidence="3" id="KW-0808">Transferase</keyword>
<accession>A0A067SC53</accession>
<evidence type="ECO:0000256" key="4">
    <source>
        <dbReference type="ARBA" id="ARBA00023027"/>
    </source>
</evidence>
<feature type="domain" description="Deacetylase sirtuin-type" evidence="7">
    <location>
        <begin position="1"/>
        <end position="302"/>
    </location>
</feature>
<evidence type="ECO:0000256" key="1">
    <source>
        <dbReference type="ARBA" id="ARBA00004173"/>
    </source>
</evidence>
<feature type="binding site" evidence="6">
    <location>
        <position position="155"/>
    </location>
    <ligand>
        <name>Zn(2+)</name>
        <dbReference type="ChEBI" id="CHEBI:29105"/>
    </ligand>
</feature>
<dbReference type="Pfam" id="PF02146">
    <property type="entry name" value="SIR2"/>
    <property type="match status" value="1"/>
</dbReference>
<dbReference type="STRING" id="685588.A0A067SC53"/>
<organism evidence="8 9">
    <name type="scientific">Galerina marginata (strain CBS 339.88)</name>
    <dbReference type="NCBI Taxonomy" id="685588"/>
    <lineage>
        <taxon>Eukaryota</taxon>
        <taxon>Fungi</taxon>
        <taxon>Dikarya</taxon>
        <taxon>Basidiomycota</taxon>
        <taxon>Agaricomycotina</taxon>
        <taxon>Agaricomycetes</taxon>
        <taxon>Agaricomycetidae</taxon>
        <taxon>Agaricales</taxon>
        <taxon>Agaricineae</taxon>
        <taxon>Strophariaceae</taxon>
        <taxon>Galerina</taxon>
    </lineage>
</organism>
<dbReference type="InterPro" id="IPR003000">
    <property type="entry name" value="Sirtuin"/>
</dbReference>
<reference evidence="9" key="1">
    <citation type="journal article" date="2014" name="Proc. Natl. Acad. Sci. U.S.A.">
        <title>Extensive sampling of basidiomycete genomes demonstrates inadequacy of the white-rot/brown-rot paradigm for wood decay fungi.</title>
        <authorList>
            <person name="Riley R."/>
            <person name="Salamov A.A."/>
            <person name="Brown D.W."/>
            <person name="Nagy L.G."/>
            <person name="Floudas D."/>
            <person name="Held B.W."/>
            <person name="Levasseur A."/>
            <person name="Lombard V."/>
            <person name="Morin E."/>
            <person name="Otillar R."/>
            <person name="Lindquist E.A."/>
            <person name="Sun H."/>
            <person name="LaButti K.M."/>
            <person name="Schmutz J."/>
            <person name="Jabbour D."/>
            <person name="Luo H."/>
            <person name="Baker S.E."/>
            <person name="Pisabarro A.G."/>
            <person name="Walton J.D."/>
            <person name="Blanchette R.A."/>
            <person name="Henrissat B."/>
            <person name="Martin F."/>
            <person name="Cullen D."/>
            <person name="Hibbett D.S."/>
            <person name="Grigoriev I.V."/>
        </authorList>
    </citation>
    <scope>NUCLEOTIDE SEQUENCE [LARGE SCALE GENOMIC DNA]</scope>
    <source>
        <strain evidence="9">CBS 339.88</strain>
    </source>
</reference>
<dbReference type="CDD" id="cd01407">
    <property type="entry name" value="SIR2-fam"/>
    <property type="match status" value="1"/>
</dbReference>
<evidence type="ECO:0000256" key="5">
    <source>
        <dbReference type="ARBA" id="ARBA00023128"/>
    </source>
</evidence>
<dbReference type="PROSITE" id="PS50305">
    <property type="entry name" value="SIRTUIN"/>
    <property type="match status" value="1"/>
</dbReference>
<sequence length="302" mass="32732">MAPSSSISEFRDALASAKSVIVLSGAGLSAPSGIPTYRGSGKNSLWSQPSVVKYGLHTTFKDDSSGSWQFYHHRRLKALSVTQNKGHIALAALNLPSVRSRIMPSASSAPLHASQNIDELSLRALKLLPEPTATDGQERLIQMHGSLFRTRCLSCRHEMHSHEPFLAASLKDLDPEVVADIPIDKLPRCGGDQWSGSNRYGRCGGLLRPDVVWFGEVPPRMGEIAKEITWCDLLIVVGTSSIVQPAAGFASQVQEHGGRVAIFNLDKSNNDENADFLFLGSCDTTLPAVLDIEADIKDYLAL</sequence>
<dbReference type="Gene3D" id="3.30.1600.10">
    <property type="entry name" value="SIR2/SIRT2 'Small Domain"/>
    <property type="match status" value="1"/>
</dbReference>
<dbReference type="OrthoDB" id="424302at2759"/>
<dbReference type="PANTHER" id="PTHR11085">
    <property type="entry name" value="NAD-DEPENDENT PROTEIN DEACYLASE SIRTUIN-5, MITOCHONDRIAL-RELATED"/>
    <property type="match status" value="1"/>
</dbReference>
<feature type="active site" description="Proton acceptor" evidence="6">
    <location>
        <position position="144"/>
    </location>
</feature>
<dbReference type="GO" id="GO:0005634">
    <property type="term" value="C:nucleus"/>
    <property type="evidence" value="ECO:0007669"/>
    <property type="project" value="TreeGrafter"/>
</dbReference>
<gene>
    <name evidence="8" type="ORF">GALMADRAFT_258223</name>
</gene>
<evidence type="ECO:0000259" key="7">
    <source>
        <dbReference type="PROSITE" id="PS50305"/>
    </source>
</evidence>
<dbReference type="Proteomes" id="UP000027222">
    <property type="component" value="Unassembled WGS sequence"/>
</dbReference>
<dbReference type="Gene3D" id="3.40.50.1220">
    <property type="entry name" value="TPP-binding domain"/>
    <property type="match status" value="1"/>
</dbReference>
<dbReference type="GO" id="GO:0017136">
    <property type="term" value="F:histone deacetylase activity, NAD-dependent"/>
    <property type="evidence" value="ECO:0007669"/>
    <property type="project" value="TreeGrafter"/>
</dbReference>
<dbReference type="EMBL" id="KL142414">
    <property type="protein sequence ID" value="KDR67557.1"/>
    <property type="molecule type" value="Genomic_DNA"/>
</dbReference>
<comment type="similarity">
    <text evidence="2">Belongs to the sirtuin family. Class I subfamily.</text>
</comment>